<accession>A0A6A6UAS9</accession>
<dbReference type="Proteomes" id="UP000799302">
    <property type="component" value="Unassembled WGS sequence"/>
</dbReference>
<protein>
    <submittedName>
        <fullName evidence="2">Uncharacterized protein</fullName>
    </submittedName>
</protein>
<sequence length="498" mass="56223">MSKPTRNRRRTIAELKADVPKPPQAPTENEYLYNGRLQHQGVYKAEFSHMLVLFSGRRYSIDRHLTAASKGGWNAYSPKSWYEKQLWFYGFEFDPAAEAAGLKTQLKGLVLLHERSGGFQPRPEVRDVEARLKAIWEPLDAAYRAAVQAFIAEDEAEDEARDQAHFETLPLREQVKLDSRFVDNYCLHDDGKPDKTKIKQPLSFSDLELHERYMLEEAVEGIPGLTLVHSPYNEAGIVTIGWGKQKVANSAARAIELAREKQLQEECKRSVAKRKVMKEKAESQLAFAKAVAEAHELKDHENLESYVGSYIVEFTNSRSVYTDGPLHPIGEFNFEVDLKDSSSLRGTFKDEFQTGAVQLSFSPASLENDQATPQSTKSVLGMDSGVHGGAEHDKENNAEASSTRTGLNKRKRETAEFDDIQPSKQIRLDCPPGHTDLYFVLSEKYPNGTYGKCSTDGRLRFSNNTATFEGEFRRYGPSPRTVRGWRVNKQAEHIDLGL</sequence>
<name>A0A6A6UAS9_9PEZI</name>
<proteinExistence type="predicted"/>
<keyword evidence="3" id="KW-1185">Reference proteome</keyword>
<dbReference type="AlphaFoldDB" id="A0A6A6UAS9"/>
<evidence type="ECO:0000313" key="3">
    <source>
        <dbReference type="Proteomes" id="UP000799302"/>
    </source>
</evidence>
<reference evidence="2" key="1">
    <citation type="journal article" date="2020" name="Stud. Mycol.">
        <title>101 Dothideomycetes genomes: a test case for predicting lifestyles and emergence of pathogens.</title>
        <authorList>
            <person name="Haridas S."/>
            <person name="Albert R."/>
            <person name="Binder M."/>
            <person name="Bloem J."/>
            <person name="Labutti K."/>
            <person name="Salamov A."/>
            <person name="Andreopoulos B."/>
            <person name="Baker S."/>
            <person name="Barry K."/>
            <person name="Bills G."/>
            <person name="Bluhm B."/>
            <person name="Cannon C."/>
            <person name="Castanera R."/>
            <person name="Culley D."/>
            <person name="Daum C."/>
            <person name="Ezra D."/>
            <person name="Gonzalez J."/>
            <person name="Henrissat B."/>
            <person name="Kuo A."/>
            <person name="Liang C."/>
            <person name="Lipzen A."/>
            <person name="Lutzoni F."/>
            <person name="Magnuson J."/>
            <person name="Mondo S."/>
            <person name="Nolan M."/>
            <person name="Ohm R."/>
            <person name="Pangilinan J."/>
            <person name="Park H.-J."/>
            <person name="Ramirez L."/>
            <person name="Alfaro M."/>
            <person name="Sun H."/>
            <person name="Tritt A."/>
            <person name="Yoshinaga Y."/>
            <person name="Zwiers L.-H."/>
            <person name="Turgeon B."/>
            <person name="Goodwin S."/>
            <person name="Spatafora J."/>
            <person name="Crous P."/>
            <person name="Grigoriev I."/>
        </authorList>
    </citation>
    <scope>NUCLEOTIDE SEQUENCE</scope>
    <source>
        <strain evidence="2">CBS 115976</strain>
    </source>
</reference>
<dbReference type="EMBL" id="MU004236">
    <property type="protein sequence ID" value="KAF2668547.1"/>
    <property type="molecule type" value="Genomic_DNA"/>
</dbReference>
<evidence type="ECO:0000313" key="2">
    <source>
        <dbReference type="EMBL" id="KAF2668547.1"/>
    </source>
</evidence>
<organism evidence="2 3">
    <name type="scientific">Microthyrium microscopicum</name>
    <dbReference type="NCBI Taxonomy" id="703497"/>
    <lineage>
        <taxon>Eukaryota</taxon>
        <taxon>Fungi</taxon>
        <taxon>Dikarya</taxon>
        <taxon>Ascomycota</taxon>
        <taxon>Pezizomycotina</taxon>
        <taxon>Dothideomycetes</taxon>
        <taxon>Dothideomycetes incertae sedis</taxon>
        <taxon>Microthyriales</taxon>
        <taxon>Microthyriaceae</taxon>
        <taxon>Microthyrium</taxon>
    </lineage>
</organism>
<feature type="compositionally biased region" description="Polar residues" evidence="1">
    <location>
        <begin position="363"/>
        <end position="378"/>
    </location>
</feature>
<gene>
    <name evidence="2" type="ORF">BT63DRAFT_279896</name>
</gene>
<evidence type="ECO:0000256" key="1">
    <source>
        <dbReference type="SAM" id="MobiDB-lite"/>
    </source>
</evidence>
<feature type="region of interest" description="Disordered" evidence="1">
    <location>
        <begin position="363"/>
        <end position="420"/>
    </location>
</feature>